<reference evidence="5 6" key="1">
    <citation type="submission" date="2017-03" db="EMBL/GenBank/DDBJ databases">
        <authorList>
            <person name="Afonso C.L."/>
            <person name="Miller P.J."/>
            <person name="Scott M.A."/>
            <person name="Spackman E."/>
            <person name="Goraichik I."/>
            <person name="Dimitrov K.M."/>
            <person name="Suarez D.L."/>
            <person name="Swayne D.E."/>
        </authorList>
    </citation>
    <scope>NUCLEOTIDE SEQUENCE [LARGE SCALE GENOMIC DNA]</scope>
    <source>
        <strain evidence="5 6">CECT 7691</strain>
    </source>
</reference>
<dbReference type="SUPFAM" id="SSF55874">
    <property type="entry name" value="ATPase domain of HSP90 chaperone/DNA topoisomerase II/histidine kinase"/>
    <property type="match status" value="1"/>
</dbReference>
<dbReference type="InterPro" id="IPR003594">
    <property type="entry name" value="HATPase_dom"/>
</dbReference>
<dbReference type="NCBIfam" id="TIGR02916">
    <property type="entry name" value="PEP_his_kin"/>
    <property type="match status" value="1"/>
</dbReference>
<dbReference type="RefSeq" id="WP_085884518.1">
    <property type="nucleotide sequence ID" value="NZ_FWFR01000003.1"/>
</dbReference>
<accession>A0A1Y5TQB4</accession>
<evidence type="ECO:0000256" key="3">
    <source>
        <dbReference type="SAM" id="Phobius"/>
    </source>
</evidence>
<organism evidence="5 6">
    <name type="scientific">Oceanibacterium hippocampi</name>
    <dbReference type="NCBI Taxonomy" id="745714"/>
    <lineage>
        <taxon>Bacteria</taxon>
        <taxon>Pseudomonadati</taxon>
        <taxon>Pseudomonadota</taxon>
        <taxon>Alphaproteobacteria</taxon>
        <taxon>Sneathiellales</taxon>
        <taxon>Sneathiellaceae</taxon>
        <taxon>Oceanibacterium</taxon>
    </lineage>
</organism>
<evidence type="ECO:0000313" key="6">
    <source>
        <dbReference type="Proteomes" id="UP000193200"/>
    </source>
</evidence>
<feature type="domain" description="Histidine kinase" evidence="4">
    <location>
        <begin position="481"/>
        <end position="688"/>
    </location>
</feature>
<feature type="transmembrane region" description="Helical" evidence="3">
    <location>
        <begin position="161"/>
        <end position="180"/>
    </location>
</feature>
<dbReference type="Pfam" id="PF01590">
    <property type="entry name" value="GAF"/>
    <property type="match status" value="1"/>
</dbReference>
<dbReference type="EC" id="2.7.13.3" evidence="2"/>
<protein>
    <recommendedName>
        <fullName evidence="2">histidine kinase</fullName>
        <ecNumber evidence="2">2.7.13.3</ecNumber>
    </recommendedName>
</protein>
<dbReference type="SMART" id="SM00387">
    <property type="entry name" value="HATPase_c"/>
    <property type="match status" value="1"/>
</dbReference>
<dbReference type="InParanoid" id="A0A1Y5TQB4"/>
<proteinExistence type="predicted"/>
<dbReference type="Proteomes" id="UP000193200">
    <property type="component" value="Unassembled WGS sequence"/>
</dbReference>
<dbReference type="PANTHER" id="PTHR43065">
    <property type="entry name" value="SENSOR HISTIDINE KINASE"/>
    <property type="match status" value="1"/>
</dbReference>
<dbReference type="GO" id="GO:0004673">
    <property type="term" value="F:protein histidine kinase activity"/>
    <property type="evidence" value="ECO:0007669"/>
    <property type="project" value="UniProtKB-EC"/>
</dbReference>
<evidence type="ECO:0000256" key="2">
    <source>
        <dbReference type="ARBA" id="ARBA00012438"/>
    </source>
</evidence>
<dbReference type="InterPro" id="IPR029016">
    <property type="entry name" value="GAF-like_dom_sf"/>
</dbReference>
<dbReference type="Pfam" id="PF02518">
    <property type="entry name" value="HATPase_c"/>
    <property type="match status" value="1"/>
</dbReference>
<dbReference type="InterPro" id="IPR014265">
    <property type="entry name" value="XrtA/PrsK"/>
</dbReference>
<feature type="transmembrane region" description="Helical" evidence="3">
    <location>
        <begin position="230"/>
        <end position="254"/>
    </location>
</feature>
<evidence type="ECO:0000256" key="1">
    <source>
        <dbReference type="ARBA" id="ARBA00000085"/>
    </source>
</evidence>
<dbReference type="SUPFAM" id="SSF55781">
    <property type="entry name" value="GAF domain-like"/>
    <property type="match status" value="1"/>
</dbReference>
<dbReference type="PRINTS" id="PR00344">
    <property type="entry name" value="BCTRLSENSOR"/>
</dbReference>
<name>A0A1Y5TQB4_9PROT</name>
<keyword evidence="5" id="KW-0808">Transferase</keyword>
<evidence type="ECO:0000313" key="5">
    <source>
        <dbReference type="EMBL" id="SLN69010.1"/>
    </source>
</evidence>
<feature type="transmembrane region" description="Helical" evidence="3">
    <location>
        <begin position="100"/>
        <end position="124"/>
    </location>
</feature>
<keyword evidence="3" id="KW-0472">Membrane</keyword>
<feature type="transmembrane region" description="Helical" evidence="3">
    <location>
        <begin position="34"/>
        <end position="58"/>
    </location>
</feature>
<sequence length="693" mass="75799">MSISLASHGLAAIAFLCLAALIAASYIRSRSRPAFLLLLASGLTLLWALGVCAESLVAEWPHRLSRLMELAKLVGWLLFLGELASRTVEKERAQQWRRIFLRALVAIVAAAAIVETIFVTAAPFELSSNAALLVSLSRIALTIIGFLLIENLIRNADSDSLWSLKFAIVAISAILTYDFVLYSSTLLLRDVDVDLFEARGVVVALTAPLLAVASARNRSWAVNIHVSRSAVFHTATLVGSGGYLLAMAATGYYLRIVGGVWGPLLQVAFLCAAVLVLLLTLFSGSVRARLRILIAQNFFSYRYDYRDEWLKFISTMSASEGRLSDRAIKAVARIVDSPAGALWVRRESEASYVPAGHWNLPVDAAFIPDDDSVVGYLRDSQRIINLPQFAADPASHEGLDLSSWLASLRRAWLVIPCLHRGELQGFIVLGTPRVTQRLDWEEYNLLRTVGLQVASYLAEEDALQALLDARQFEEFNRRFAFVVHDIKNLNSQLSLLLSNAAKHGGNPEFQRDVINTVRNSVEKMGTLLAQLKKAREAGPPEETSQPTVDLRPLLLRLSGPYGKGSTSFELALAEGNFRVAGSEERLSAMFAHLLQNAVDATNGAGQVTLRLFNDGQSIVTEVCDDGPGMDADFVRDELFRPLQTTKGEGFGIGAYQAREIARDHGGRLEVQTAPGAGTTMRVSLPRHDDGNEG</sequence>
<dbReference type="EMBL" id="FWFR01000003">
    <property type="protein sequence ID" value="SLN69010.1"/>
    <property type="molecule type" value="Genomic_DNA"/>
</dbReference>
<feature type="transmembrane region" description="Helical" evidence="3">
    <location>
        <begin position="6"/>
        <end position="27"/>
    </location>
</feature>
<comment type="catalytic activity">
    <reaction evidence="1">
        <text>ATP + protein L-histidine = ADP + protein N-phospho-L-histidine.</text>
        <dbReference type="EC" id="2.7.13.3"/>
    </reaction>
</comment>
<dbReference type="InterPro" id="IPR036890">
    <property type="entry name" value="HATPase_C_sf"/>
</dbReference>
<feature type="transmembrane region" description="Helical" evidence="3">
    <location>
        <begin position="260"/>
        <end position="282"/>
    </location>
</feature>
<gene>
    <name evidence="5" type="primary">dctB</name>
    <name evidence="5" type="ORF">OCH7691_03146</name>
</gene>
<evidence type="ECO:0000259" key="4">
    <source>
        <dbReference type="PROSITE" id="PS50109"/>
    </source>
</evidence>
<dbReference type="InterPro" id="IPR004358">
    <property type="entry name" value="Sig_transdc_His_kin-like_C"/>
</dbReference>
<dbReference type="PANTHER" id="PTHR43065:SF42">
    <property type="entry name" value="TWO-COMPONENT SENSOR PPRA"/>
    <property type="match status" value="1"/>
</dbReference>
<dbReference type="PROSITE" id="PS50109">
    <property type="entry name" value="HIS_KIN"/>
    <property type="match status" value="1"/>
</dbReference>
<keyword evidence="6" id="KW-1185">Reference proteome</keyword>
<feature type="transmembrane region" description="Helical" evidence="3">
    <location>
        <begin position="130"/>
        <end position="149"/>
    </location>
</feature>
<keyword evidence="3" id="KW-0812">Transmembrane</keyword>
<dbReference type="Gene3D" id="3.30.450.40">
    <property type="match status" value="1"/>
</dbReference>
<dbReference type="OrthoDB" id="9785691at2"/>
<dbReference type="InterPro" id="IPR003018">
    <property type="entry name" value="GAF"/>
</dbReference>
<keyword evidence="3" id="KW-1133">Transmembrane helix</keyword>
<dbReference type="InterPro" id="IPR005467">
    <property type="entry name" value="His_kinase_dom"/>
</dbReference>
<dbReference type="Gene3D" id="3.30.565.10">
    <property type="entry name" value="Histidine kinase-like ATPase, C-terminal domain"/>
    <property type="match status" value="1"/>
</dbReference>
<dbReference type="AlphaFoldDB" id="A0A1Y5TQB4"/>
<feature type="transmembrane region" description="Helical" evidence="3">
    <location>
        <begin position="70"/>
        <end position="88"/>
    </location>
</feature>